<dbReference type="RefSeq" id="WP_144685818.1">
    <property type="nucleotide sequence ID" value="NZ_VLLC01000023.1"/>
</dbReference>
<evidence type="ECO:0000313" key="3">
    <source>
        <dbReference type="Proteomes" id="UP000318307"/>
    </source>
</evidence>
<dbReference type="Pfam" id="PF07728">
    <property type="entry name" value="AAA_5"/>
    <property type="match status" value="1"/>
</dbReference>
<dbReference type="InterPro" id="IPR003593">
    <property type="entry name" value="AAA+_ATPase"/>
</dbReference>
<name>A0A562RGF8_9BACT</name>
<dbReference type="Gene3D" id="3.40.50.300">
    <property type="entry name" value="P-loop containing nucleotide triphosphate hydrolases"/>
    <property type="match status" value="1"/>
</dbReference>
<dbReference type="OrthoDB" id="9783370at2"/>
<dbReference type="PANTHER" id="PTHR42759:SF1">
    <property type="entry name" value="MAGNESIUM-CHELATASE SUBUNIT CHLD"/>
    <property type="match status" value="1"/>
</dbReference>
<protein>
    <submittedName>
        <fullName evidence="2">MoxR-like ATPase</fullName>
    </submittedName>
</protein>
<dbReference type="CDD" id="cd00009">
    <property type="entry name" value="AAA"/>
    <property type="match status" value="1"/>
</dbReference>
<dbReference type="GO" id="GO:0005524">
    <property type="term" value="F:ATP binding"/>
    <property type="evidence" value="ECO:0007669"/>
    <property type="project" value="InterPro"/>
</dbReference>
<dbReference type="SUPFAM" id="SSF52540">
    <property type="entry name" value="P-loop containing nucleoside triphosphate hydrolases"/>
    <property type="match status" value="1"/>
</dbReference>
<dbReference type="EMBL" id="VLLC01000023">
    <property type="protein sequence ID" value="TWI68172.1"/>
    <property type="molecule type" value="Genomic_DNA"/>
</dbReference>
<dbReference type="GO" id="GO:0016887">
    <property type="term" value="F:ATP hydrolysis activity"/>
    <property type="evidence" value="ECO:0007669"/>
    <property type="project" value="InterPro"/>
</dbReference>
<dbReference type="Proteomes" id="UP000318307">
    <property type="component" value="Unassembled WGS sequence"/>
</dbReference>
<keyword evidence="3" id="KW-1185">Reference proteome</keyword>
<dbReference type="PANTHER" id="PTHR42759">
    <property type="entry name" value="MOXR FAMILY PROTEIN"/>
    <property type="match status" value="1"/>
</dbReference>
<evidence type="ECO:0000259" key="1">
    <source>
        <dbReference type="SMART" id="SM00382"/>
    </source>
</evidence>
<dbReference type="InterPro" id="IPR011704">
    <property type="entry name" value="ATPase_dyneun-rel_AAA"/>
</dbReference>
<organism evidence="2 3">
    <name type="scientific">Desulfobotulus alkaliphilus</name>
    <dbReference type="NCBI Taxonomy" id="622671"/>
    <lineage>
        <taxon>Bacteria</taxon>
        <taxon>Pseudomonadati</taxon>
        <taxon>Thermodesulfobacteriota</taxon>
        <taxon>Desulfobacteria</taxon>
        <taxon>Desulfobacterales</taxon>
        <taxon>Desulfobacteraceae</taxon>
        <taxon>Desulfobotulus</taxon>
    </lineage>
</organism>
<evidence type="ECO:0000313" key="2">
    <source>
        <dbReference type="EMBL" id="TWI68172.1"/>
    </source>
</evidence>
<gene>
    <name evidence="2" type="ORF">LZ24_02654</name>
</gene>
<accession>A0A562RGF8</accession>
<proteinExistence type="predicted"/>
<dbReference type="AlphaFoldDB" id="A0A562RGF8"/>
<dbReference type="InterPro" id="IPR027417">
    <property type="entry name" value="P-loop_NTPase"/>
</dbReference>
<feature type="domain" description="AAA+ ATPase" evidence="1">
    <location>
        <begin position="34"/>
        <end position="212"/>
    </location>
</feature>
<comment type="caution">
    <text evidence="2">The sequence shown here is derived from an EMBL/GenBank/DDBJ whole genome shotgun (WGS) entry which is preliminary data.</text>
</comment>
<dbReference type="SMART" id="SM00382">
    <property type="entry name" value="AAA"/>
    <property type="match status" value="1"/>
</dbReference>
<sequence>MEFRSIEHVIEALSASRYIPSTEIATVVFLAAATQKPILVEGPAGVGKTELAKSIALYMERPLIRMQCYEGLDEAKALYEWEYAKQLLYTQMVRDKIHSVVDSADTLAEAVEKISEQEDAFFSERFLQPRPLLKAIQSEKPVVLLIDEVDKSDPEFEAFLLELLSDFQVSIPEIGTITAKSIPFVLLTSNNYRDMSDALKRRCIHLFIDYPEVETEKEIVRMKIPGIEEALLDRLVRTVANMRNLDLKKRPCISETLDWARSLMVLQADTITPELLASTLNMLVKFKSDAELVKERLETVIA</sequence>
<dbReference type="InterPro" id="IPR050764">
    <property type="entry name" value="CbbQ/NirQ/NorQ/GpvN"/>
</dbReference>
<reference evidence="2 3" key="1">
    <citation type="submission" date="2019-07" db="EMBL/GenBank/DDBJ databases">
        <title>Genome sequencing of 100 strains of the haloalkaliphilic chemolithoautotrophic sulfur-oxidizing bacterium Thioalkalivibrio.</title>
        <authorList>
            <person name="Muyzer G."/>
        </authorList>
    </citation>
    <scope>NUCLEOTIDE SEQUENCE [LARGE SCALE GENOMIC DNA]</scope>
    <source>
        <strain evidence="2 3">ASO4-4</strain>
    </source>
</reference>